<dbReference type="EMBL" id="AP018515">
    <property type="protein sequence ID" value="BBC81014.1"/>
    <property type="molecule type" value="Genomic_DNA"/>
</dbReference>
<reference evidence="2 3" key="1">
    <citation type="submission" date="2018-02" db="EMBL/GenBank/DDBJ databases">
        <title>Acetobacter orientalis genome.</title>
        <authorList>
            <person name="Nakashima N."/>
            <person name="Tamura T."/>
        </authorList>
    </citation>
    <scope>NUCLEOTIDE SEQUENCE [LARGE SCALE GENOMIC DNA]</scope>
    <source>
        <strain evidence="2 3">FAN1</strain>
    </source>
</reference>
<name>A0A2Z5ZJL1_9PROT</name>
<gene>
    <name evidence="2" type="ORF">AcetOrient_orf04053</name>
</gene>
<evidence type="ECO:0000313" key="2">
    <source>
        <dbReference type="EMBL" id="BBC81014.1"/>
    </source>
</evidence>
<keyword evidence="1" id="KW-1133">Transmembrane helix</keyword>
<organism evidence="2 3">
    <name type="scientific">Acetobacter orientalis</name>
    <dbReference type="NCBI Taxonomy" id="146474"/>
    <lineage>
        <taxon>Bacteria</taxon>
        <taxon>Pseudomonadati</taxon>
        <taxon>Pseudomonadota</taxon>
        <taxon>Alphaproteobacteria</taxon>
        <taxon>Acetobacterales</taxon>
        <taxon>Acetobacteraceae</taxon>
        <taxon>Acetobacter</taxon>
    </lineage>
</organism>
<protein>
    <submittedName>
        <fullName evidence="2">Uncharacterized protein</fullName>
    </submittedName>
</protein>
<dbReference type="KEGG" id="aot:AcetOri_orf04053"/>
<dbReference type="Proteomes" id="UP000270034">
    <property type="component" value="Chromosome"/>
</dbReference>
<keyword evidence="1" id="KW-0812">Transmembrane</keyword>
<accession>A0A2Z5ZJL1</accession>
<evidence type="ECO:0000313" key="3">
    <source>
        <dbReference type="Proteomes" id="UP000270034"/>
    </source>
</evidence>
<dbReference type="AlphaFoldDB" id="A0A2Z5ZJL1"/>
<keyword evidence="1" id="KW-0472">Membrane</keyword>
<proteinExistence type="predicted"/>
<evidence type="ECO:0000256" key="1">
    <source>
        <dbReference type="SAM" id="Phobius"/>
    </source>
</evidence>
<sequence>MATGVGPWGSGKTILLLAGWVVGVCGYWACAALGAVSAAWAGSTPKHSNIPTEPAISGAIGRRGREVARRGGKKQAWVMALRFSNSYSLGGSRGRHWCAACWQGGRVPVRLAQQGR</sequence>
<feature type="transmembrane region" description="Helical" evidence="1">
    <location>
        <begin position="14"/>
        <end position="41"/>
    </location>
</feature>